<evidence type="ECO:0000313" key="2">
    <source>
        <dbReference type="EMBL" id="BFO21321.1"/>
    </source>
</evidence>
<dbReference type="AlphaFoldDB" id="A0AAT9HVA4"/>
<protein>
    <submittedName>
        <fullName evidence="2">Uncharacterized protein</fullName>
    </submittedName>
</protein>
<proteinExistence type="predicted"/>
<gene>
    <name evidence="2" type="ORF">SHKM778_77090</name>
</gene>
<sequence length="76" mass="7986">MGTRRVAHSWRGSVPLVPPVPSQGPQERDGRGVGPGPGTALAVRGGARATRRAVRVVRVVRVVLRVVGVMRTSLAV</sequence>
<dbReference type="EMBL" id="AP035768">
    <property type="protein sequence ID" value="BFO21321.1"/>
    <property type="molecule type" value="Genomic_DNA"/>
</dbReference>
<reference evidence="2" key="2">
    <citation type="submission" date="2024-07" db="EMBL/GenBank/DDBJ databases">
        <title>Streptomyces haneummycinica sp. nov., a new antibiotic-producing actinobacterium isolated from marine sediment.</title>
        <authorList>
            <person name="Uemura M."/>
            <person name="Hamada M."/>
            <person name="Hirano S."/>
            <person name="Kobayashi K."/>
            <person name="Ohshiro T."/>
            <person name="Kobayashi T."/>
            <person name="Terahara T."/>
        </authorList>
    </citation>
    <scope>NUCLEOTIDE SEQUENCE</scope>
    <source>
        <strain evidence="2">KM77-8</strain>
    </source>
</reference>
<feature type="region of interest" description="Disordered" evidence="1">
    <location>
        <begin position="1"/>
        <end position="44"/>
    </location>
</feature>
<accession>A0AAT9HVA4</accession>
<evidence type="ECO:0000256" key="1">
    <source>
        <dbReference type="SAM" id="MobiDB-lite"/>
    </source>
</evidence>
<reference evidence="2" key="1">
    <citation type="submission" date="2024-06" db="EMBL/GenBank/DDBJ databases">
        <authorList>
            <consortium name="consrtm"/>
            <person name="Uemura M."/>
            <person name="Terahara T."/>
        </authorList>
    </citation>
    <scope>NUCLEOTIDE SEQUENCE</scope>
    <source>
        <strain evidence="2">KM77-8</strain>
    </source>
</reference>
<organism evidence="2">
    <name type="scientific">Streptomyces haneummycinicus</name>
    <dbReference type="NCBI Taxonomy" id="3074435"/>
    <lineage>
        <taxon>Bacteria</taxon>
        <taxon>Bacillati</taxon>
        <taxon>Actinomycetota</taxon>
        <taxon>Actinomycetes</taxon>
        <taxon>Kitasatosporales</taxon>
        <taxon>Streptomycetaceae</taxon>
        <taxon>Streptomyces</taxon>
    </lineage>
</organism>
<name>A0AAT9HVA4_9ACTN</name>